<dbReference type="EMBL" id="LCRX01000014">
    <property type="protein sequence ID" value="KKW41723.1"/>
    <property type="molecule type" value="Genomic_DNA"/>
</dbReference>
<keyword evidence="1" id="KW-0472">Membrane</keyword>
<keyword evidence="1" id="KW-1133">Transmembrane helix</keyword>
<proteinExistence type="predicted"/>
<evidence type="ECO:0000313" key="2">
    <source>
        <dbReference type="EMBL" id="KKW41723.1"/>
    </source>
</evidence>
<feature type="transmembrane region" description="Helical" evidence="1">
    <location>
        <begin position="56"/>
        <end position="80"/>
    </location>
</feature>
<dbReference type="STRING" id="1619044.UY92_C0014G0048"/>
<name>A0A0G1YE14_9BACT</name>
<feature type="transmembrane region" description="Helical" evidence="1">
    <location>
        <begin position="12"/>
        <end position="36"/>
    </location>
</feature>
<comment type="caution">
    <text evidence="2">The sequence shown here is derived from an EMBL/GenBank/DDBJ whole genome shotgun (WGS) entry which is preliminary data.</text>
</comment>
<evidence type="ECO:0000313" key="3">
    <source>
        <dbReference type="Proteomes" id="UP000033870"/>
    </source>
</evidence>
<dbReference type="Proteomes" id="UP000033870">
    <property type="component" value="Unassembled WGS sequence"/>
</dbReference>
<accession>A0A0G1YE14</accession>
<protein>
    <submittedName>
        <fullName evidence="2">Uncharacterized protein</fullName>
    </submittedName>
</protein>
<evidence type="ECO:0000256" key="1">
    <source>
        <dbReference type="SAM" id="Phobius"/>
    </source>
</evidence>
<keyword evidence="1" id="KW-0812">Transmembrane</keyword>
<sequence>MKILNAIKYLMAIAAIVFIFFNWQVSIVLFIIGTLLHVFPLGPNPLLSVITGELVIAGLIFLFINWKIGVALIISGFMVAKFRVWGNKKNYEYYDEKNKNKDDNKEKEYIA</sequence>
<reference evidence="2 3" key="1">
    <citation type="journal article" date="2015" name="Nature">
        <title>rRNA introns, odd ribosomes, and small enigmatic genomes across a large radiation of phyla.</title>
        <authorList>
            <person name="Brown C.T."/>
            <person name="Hug L.A."/>
            <person name="Thomas B.C."/>
            <person name="Sharon I."/>
            <person name="Castelle C.J."/>
            <person name="Singh A."/>
            <person name="Wilkins M.J."/>
            <person name="Williams K.H."/>
            <person name="Banfield J.F."/>
        </authorList>
    </citation>
    <scope>NUCLEOTIDE SEQUENCE [LARGE SCALE GENOMIC DNA]</scope>
</reference>
<organism evidence="2 3">
    <name type="scientific">Candidatus Magasanikbacteria bacterium GW2011_GWA2_56_11</name>
    <dbReference type="NCBI Taxonomy" id="1619044"/>
    <lineage>
        <taxon>Bacteria</taxon>
        <taxon>Candidatus Magasanikiibacteriota</taxon>
    </lineage>
</organism>
<dbReference type="AlphaFoldDB" id="A0A0G1YE14"/>
<gene>
    <name evidence="2" type="ORF">UY92_C0014G0048</name>
</gene>